<reference evidence="9 10" key="1">
    <citation type="submission" date="2019-06" db="EMBL/GenBank/DDBJ databases">
        <title>Sequencing the genomes of 1000 actinobacteria strains.</title>
        <authorList>
            <person name="Klenk H.-P."/>
        </authorList>
    </citation>
    <scope>NUCLEOTIDE SEQUENCE [LARGE SCALE GENOMIC DNA]</scope>
    <source>
        <strain evidence="9 10">DSM 18082</strain>
    </source>
</reference>
<evidence type="ECO:0000256" key="2">
    <source>
        <dbReference type="ARBA" id="ARBA00022475"/>
    </source>
</evidence>
<feature type="transmembrane region" description="Helical" evidence="7">
    <location>
        <begin position="254"/>
        <end position="275"/>
    </location>
</feature>
<dbReference type="GO" id="GO:0008961">
    <property type="term" value="F:phosphatidylglycerol-prolipoprotein diacylglyceryl transferase activity"/>
    <property type="evidence" value="ECO:0007669"/>
    <property type="project" value="UniProtKB-UniRule"/>
</dbReference>
<name>A0A542ZKK6_9MICO</name>
<evidence type="ECO:0000256" key="1">
    <source>
        <dbReference type="ARBA" id="ARBA00007150"/>
    </source>
</evidence>
<dbReference type="InterPro" id="IPR001640">
    <property type="entry name" value="Lgt"/>
</dbReference>
<dbReference type="HAMAP" id="MF_01147">
    <property type="entry name" value="Lgt"/>
    <property type="match status" value="1"/>
</dbReference>
<organism evidence="9 10">
    <name type="scientific">Oryzihumus leptocrescens</name>
    <dbReference type="NCBI Taxonomy" id="297536"/>
    <lineage>
        <taxon>Bacteria</taxon>
        <taxon>Bacillati</taxon>
        <taxon>Actinomycetota</taxon>
        <taxon>Actinomycetes</taxon>
        <taxon>Micrococcales</taxon>
        <taxon>Intrasporangiaceae</taxon>
        <taxon>Oryzihumus</taxon>
    </lineage>
</organism>
<feature type="transmembrane region" description="Helical" evidence="7">
    <location>
        <begin position="223"/>
        <end position="242"/>
    </location>
</feature>
<dbReference type="PANTHER" id="PTHR30589:SF0">
    <property type="entry name" value="PHOSPHATIDYLGLYCEROL--PROLIPOPROTEIN DIACYLGLYCERYL TRANSFERASE"/>
    <property type="match status" value="1"/>
</dbReference>
<evidence type="ECO:0000256" key="7">
    <source>
        <dbReference type="HAMAP-Rule" id="MF_01147"/>
    </source>
</evidence>
<comment type="catalytic activity">
    <reaction evidence="7">
        <text>L-cysteinyl-[prolipoprotein] + a 1,2-diacyl-sn-glycero-3-phospho-(1'-sn-glycerol) = an S-1,2-diacyl-sn-glyceryl-L-cysteinyl-[prolipoprotein] + sn-glycerol 1-phosphate + H(+)</text>
        <dbReference type="Rhea" id="RHEA:56712"/>
        <dbReference type="Rhea" id="RHEA-COMP:14679"/>
        <dbReference type="Rhea" id="RHEA-COMP:14680"/>
        <dbReference type="ChEBI" id="CHEBI:15378"/>
        <dbReference type="ChEBI" id="CHEBI:29950"/>
        <dbReference type="ChEBI" id="CHEBI:57685"/>
        <dbReference type="ChEBI" id="CHEBI:64716"/>
        <dbReference type="ChEBI" id="CHEBI:140658"/>
        <dbReference type="EC" id="2.5.1.145"/>
    </reaction>
</comment>
<feature type="region of interest" description="Disordered" evidence="8">
    <location>
        <begin position="288"/>
        <end position="336"/>
    </location>
</feature>
<keyword evidence="6 7" id="KW-0472">Membrane</keyword>
<comment type="caution">
    <text evidence="9">The sequence shown here is derived from an EMBL/GenBank/DDBJ whole genome shotgun (WGS) entry which is preliminary data.</text>
</comment>
<dbReference type="Pfam" id="PF01790">
    <property type="entry name" value="LGT"/>
    <property type="match status" value="1"/>
</dbReference>
<feature type="binding site" evidence="7">
    <location>
        <position position="144"/>
    </location>
    <ligand>
        <name>a 1,2-diacyl-sn-glycero-3-phospho-(1'-sn-glycerol)</name>
        <dbReference type="ChEBI" id="CHEBI:64716"/>
    </ligand>
</feature>
<keyword evidence="4 7" id="KW-0812">Transmembrane</keyword>
<gene>
    <name evidence="7" type="primary">lgt</name>
    <name evidence="9" type="ORF">FB474_2097</name>
</gene>
<keyword evidence="5 7" id="KW-1133">Transmembrane helix</keyword>
<feature type="transmembrane region" description="Helical" evidence="7">
    <location>
        <begin position="16"/>
        <end position="39"/>
    </location>
</feature>
<proteinExistence type="inferred from homology"/>
<dbReference type="EC" id="2.5.1.145" evidence="7"/>
<evidence type="ECO:0000256" key="3">
    <source>
        <dbReference type="ARBA" id="ARBA00022679"/>
    </source>
</evidence>
<sequence>MTTALAASIPSPTQGVWYLGFFPIRAYAMCILAGIVVAVWITQRRLEDRGGTSGQALDVAAWAVPFGIVGGRLYHLATSWQPYFGPGGHPMDAFKVWNGGLGIWGAVALGAVGAWIGCRRQHVRFLDFIDAAAPGVAVAQAFGRWGNWFNNELYGGRTSLPWGLEIHQWDQAAGKAVVDASGKPVVLGTFQPTFLYESLWCLLIALAIVLLERRLRAAGRPLVPGRVFALYVMLYTAGRLVIELMRTDEANHILGLRLNVWTSVLVFLFGLALWWRFGRRAAAAGKDTATAAPETAPGEDAEVSAGEATVPAGPAARHTSDAGARAADRGSSHDPD</sequence>
<comment type="function">
    <text evidence="7">Catalyzes the transfer of the diacylglyceryl group from phosphatidylglycerol to the sulfhydryl group of the N-terminal cysteine of a prolipoprotein, the first step in the formation of mature lipoproteins.</text>
</comment>
<feature type="transmembrane region" description="Helical" evidence="7">
    <location>
        <begin position="194"/>
        <end position="211"/>
    </location>
</feature>
<evidence type="ECO:0000313" key="9">
    <source>
        <dbReference type="EMBL" id="TQL60700.1"/>
    </source>
</evidence>
<evidence type="ECO:0000256" key="4">
    <source>
        <dbReference type="ARBA" id="ARBA00022692"/>
    </source>
</evidence>
<dbReference type="GO" id="GO:0042158">
    <property type="term" value="P:lipoprotein biosynthetic process"/>
    <property type="evidence" value="ECO:0007669"/>
    <property type="project" value="UniProtKB-UniRule"/>
</dbReference>
<keyword evidence="10" id="KW-1185">Reference proteome</keyword>
<dbReference type="PANTHER" id="PTHR30589">
    <property type="entry name" value="PROLIPOPROTEIN DIACYLGLYCERYL TRANSFERASE"/>
    <property type="match status" value="1"/>
</dbReference>
<comment type="subcellular location">
    <subcellularLocation>
        <location evidence="7">Cell membrane</location>
        <topology evidence="7">Multi-pass membrane protein</topology>
    </subcellularLocation>
</comment>
<keyword evidence="3 7" id="KW-0808">Transferase</keyword>
<feature type="transmembrane region" description="Helical" evidence="7">
    <location>
        <begin position="59"/>
        <end position="77"/>
    </location>
</feature>
<evidence type="ECO:0000256" key="8">
    <source>
        <dbReference type="SAM" id="MobiDB-lite"/>
    </source>
</evidence>
<comment type="pathway">
    <text evidence="7">Protein modification; lipoprotein biosynthesis (diacylglyceryl transfer).</text>
</comment>
<dbReference type="AlphaFoldDB" id="A0A542ZKK6"/>
<evidence type="ECO:0000256" key="5">
    <source>
        <dbReference type="ARBA" id="ARBA00022989"/>
    </source>
</evidence>
<protein>
    <recommendedName>
        <fullName evidence="7">Phosphatidylglycerol--prolipoprotein diacylglyceryl transferase</fullName>
        <ecNumber evidence="7">2.5.1.145</ecNumber>
    </recommendedName>
</protein>
<dbReference type="PROSITE" id="PS01311">
    <property type="entry name" value="LGT"/>
    <property type="match status" value="1"/>
</dbReference>
<dbReference type="Proteomes" id="UP000319514">
    <property type="component" value="Unassembled WGS sequence"/>
</dbReference>
<dbReference type="NCBIfam" id="TIGR00544">
    <property type="entry name" value="lgt"/>
    <property type="match status" value="1"/>
</dbReference>
<comment type="similarity">
    <text evidence="1 7">Belongs to the Lgt family.</text>
</comment>
<keyword evidence="9" id="KW-0449">Lipoprotein</keyword>
<dbReference type="GO" id="GO:0005886">
    <property type="term" value="C:plasma membrane"/>
    <property type="evidence" value="ECO:0007669"/>
    <property type="project" value="UniProtKB-SubCell"/>
</dbReference>
<dbReference type="UniPathway" id="UPA00664"/>
<feature type="transmembrane region" description="Helical" evidence="7">
    <location>
        <begin position="97"/>
        <end position="118"/>
    </location>
</feature>
<dbReference type="RefSeq" id="WP_246092130.1">
    <property type="nucleotide sequence ID" value="NZ_BAAAKX010000002.1"/>
</dbReference>
<evidence type="ECO:0000313" key="10">
    <source>
        <dbReference type="Proteomes" id="UP000319514"/>
    </source>
</evidence>
<feature type="transmembrane region" description="Helical" evidence="7">
    <location>
        <begin position="125"/>
        <end position="143"/>
    </location>
</feature>
<dbReference type="EMBL" id="VFOQ01000001">
    <property type="protein sequence ID" value="TQL60700.1"/>
    <property type="molecule type" value="Genomic_DNA"/>
</dbReference>
<feature type="compositionally biased region" description="Basic and acidic residues" evidence="8">
    <location>
        <begin position="326"/>
        <end position="336"/>
    </location>
</feature>
<keyword evidence="2 7" id="KW-1003">Cell membrane</keyword>
<accession>A0A542ZKK6</accession>
<evidence type="ECO:0000256" key="6">
    <source>
        <dbReference type="ARBA" id="ARBA00023136"/>
    </source>
</evidence>